<dbReference type="Proteomes" id="UP001596047">
    <property type="component" value="Unassembled WGS sequence"/>
</dbReference>
<reference evidence="3" key="1">
    <citation type="journal article" date="2019" name="Int. J. Syst. Evol. Microbiol.">
        <title>The Global Catalogue of Microorganisms (GCM) 10K type strain sequencing project: providing services to taxonomists for standard genome sequencing and annotation.</title>
        <authorList>
            <consortium name="The Broad Institute Genomics Platform"/>
            <consortium name="The Broad Institute Genome Sequencing Center for Infectious Disease"/>
            <person name="Wu L."/>
            <person name="Ma J."/>
        </authorList>
    </citation>
    <scope>NUCLEOTIDE SEQUENCE [LARGE SCALE GENOMIC DNA]</scope>
    <source>
        <strain evidence="3">CGMCC 1.3240</strain>
    </source>
</reference>
<dbReference type="RefSeq" id="WP_379188630.1">
    <property type="nucleotide sequence ID" value="NZ_JBHSOW010000044.1"/>
</dbReference>
<sequence length="299" mass="35231">MHRIQWFDDQVRQGKYPNSAQLAKQFEISRRQAQRDIEYLTFSLRAPLLYVAQQRGYCYEDKMYALPLLYITDEEKKVLKYLAYRYHQYNYDNAAAVHRIAHLLDRFTDEAGIDLDTRLPIFEASPALIQNVELLTHAIKHQLVVTISYADQDEDESLLRICPVKLFAKYNSDYIEAFCWQDNNRRSFRLDCISHVTVTSEPFELPSDQAGSHKQDSAPARKPFTAKIRLAQPISGSAWHGYRIQSSQDLIYTLEFYDTDSFLQHLFSSDWEELLAPKWLKEKLTGRCQHIRDRLHERE</sequence>
<protein>
    <submittedName>
        <fullName evidence="2">Helix-turn-helix transcriptional regulator</fullName>
    </submittedName>
</protein>
<evidence type="ECO:0000313" key="3">
    <source>
        <dbReference type="Proteomes" id="UP001596047"/>
    </source>
</evidence>
<name>A0ABW0VWS9_9BACL</name>
<gene>
    <name evidence="2" type="ORF">ACFPYJ_13200</name>
</gene>
<dbReference type="PROSITE" id="PS52050">
    <property type="entry name" value="WYL"/>
    <property type="match status" value="1"/>
</dbReference>
<comment type="caution">
    <text evidence="2">The sequence shown here is derived from an EMBL/GenBank/DDBJ whole genome shotgun (WGS) entry which is preliminary data.</text>
</comment>
<organism evidence="2 3">
    <name type="scientific">Paenibacillus solisilvae</name>
    <dbReference type="NCBI Taxonomy" id="2486751"/>
    <lineage>
        <taxon>Bacteria</taxon>
        <taxon>Bacillati</taxon>
        <taxon>Bacillota</taxon>
        <taxon>Bacilli</taxon>
        <taxon>Bacillales</taxon>
        <taxon>Paenibacillaceae</taxon>
        <taxon>Paenibacillus</taxon>
    </lineage>
</organism>
<dbReference type="InterPro" id="IPR051534">
    <property type="entry name" value="CBASS_pafABC_assoc_protein"/>
</dbReference>
<keyword evidence="3" id="KW-1185">Reference proteome</keyword>
<proteinExistence type="predicted"/>
<feature type="domain" description="WYL" evidence="1">
    <location>
        <begin position="131"/>
        <end position="198"/>
    </location>
</feature>
<accession>A0ABW0VWS9</accession>
<dbReference type="InterPro" id="IPR026881">
    <property type="entry name" value="WYL_dom"/>
</dbReference>
<dbReference type="PANTHER" id="PTHR34580:SF1">
    <property type="entry name" value="PROTEIN PAFC"/>
    <property type="match status" value="1"/>
</dbReference>
<dbReference type="Pfam" id="PF13280">
    <property type="entry name" value="WYL"/>
    <property type="match status" value="1"/>
</dbReference>
<dbReference type="EMBL" id="JBHSOW010000044">
    <property type="protein sequence ID" value="MFC5650060.1"/>
    <property type="molecule type" value="Genomic_DNA"/>
</dbReference>
<evidence type="ECO:0000313" key="2">
    <source>
        <dbReference type="EMBL" id="MFC5650060.1"/>
    </source>
</evidence>
<dbReference type="PANTHER" id="PTHR34580">
    <property type="match status" value="1"/>
</dbReference>
<evidence type="ECO:0000259" key="1">
    <source>
        <dbReference type="Pfam" id="PF13280"/>
    </source>
</evidence>